<dbReference type="Gramene" id="PRQ16698">
    <property type="protein sequence ID" value="PRQ16698"/>
    <property type="gene ID" value="RchiOBHm_Chr7g0187081"/>
</dbReference>
<evidence type="ECO:0000259" key="7">
    <source>
        <dbReference type="PROSITE" id="PS50966"/>
    </source>
</evidence>
<comment type="caution">
    <text evidence="8">The sequence shown here is derived from an EMBL/GenBank/DDBJ whole genome shotgun (WGS) entry which is preliminary data.</text>
</comment>
<comment type="similarity">
    <text evidence="1 6">Belongs to the FHY3/FAR1 family.</text>
</comment>
<dbReference type="SMART" id="SM00575">
    <property type="entry name" value="ZnF_PMZ"/>
    <property type="match status" value="1"/>
</dbReference>
<keyword evidence="9" id="KW-1185">Reference proteome</keyword>
<dbReference type="Proteomes" id="UP000238479">
    <property type="component" value="Chromosome 7"/>
</dbReference>
<gene>
    <name evidence="8" type="ORF">RchiOBHm_Chr7g0187081</name>
</gene>
<dbReference type="GO" id="GO:0006355">
    <property type="term" value="P:regulation of DNA-templated transcription"/>
    <property type="evidence" value="ECO:0007669"/>
    <property type="project" value="UniProtKB-UniRule"/>
</dbReference>
<feature type="domain" description="SWIM-type" evidence="7">
    <location>
        <begin position="261"/>
        <end position="292"/>
    </location>
</feature>
<name>A0A2P6P457_ROSCH</name>
<dbReference type="InterPro" id="IPR031052">
    <property type="entry name" value="FHY3/FAR1"/>
</dbReference>
<keyword evidence="3 5" id="KW-0863">Zinc-finger</keyword>
<keyword evidence="6" id="KW-0539">Nucleus</keyword>
<dbReference type="PANTHER" id="PTHR31669:SF303">
    <property type="entry name" value="PROTEIN FAR1-RELATED SEQUENCE"/>
    <property type="match status" value="1"/>
</dbReference>
<comment type="subcellular location">
    <subcellularLocation>
        <location evidence="6">Nucleus</location>
    </subcellularLocation>
</comment>
<dbReference type="InterPro" id="IPR007527">
    <property type="entry name" value="Znf_SWIM"/>
</dbReference>
<evidence type="ECO:0000313" key="9">
    <source>
        <dbReference type="Proteomes" id="UP000238479"/>
    </source>
</evidence>
<sequence>MKWVVLRMLGSLKKMFIIFYRGRKMKYLKQGMGRVCSITLSANKMKIKQWQKQLSKFFQVHSIGYALGIFLRMLERELVVTLQILSSRNNSSLHSCSTETEFQPSWDDMISRYNLGGNTWLEKLYSLREKWCPVFSLDTFSAKIRSTQRSESTNNVFHQISTHTMELIKFVHHCEKKIEEMRLAELEDDYRCKNGTPRPQVWSRMLRRAAKVYTIKMFQLFETEFVGCMGVRLKEAFKRDEAHSYEAIEDGKQSVHKIQYNSISFDISCSCKSFESLGILCRHALKVSDINNVTVLPTQYILKRWTREAKKGIVVSNNISGGTSENIKSARLLRLSELMHEGNSVYDIASLSCSGTKIVKELLVKAMKRLEKDKETQDMLENLNKVGNQSNL</sequence>
<proteinExistence type="inferred from homology"/>
<dbReference type="PANTHER" id="PTHR31669">
    <property type="entry name" value="PROTEIN FAR1-RELATED SEQUENCE 10-RELATED"/>
    <property type="match status" value="1"/>
</dbReference>
<protein>
    <recommendedName>
        <fullName evidence="6">Protein FAR1-RELATED SEQUENCE</fullName>
    </recommendedName>
</protein>
<dbReference type="Pfam" id="PF04434">
    <property type="entry name" value="SWIM"/>
    <property type="match status" value="1"/>
</dbReference>
<evidence type="ECO:0000256" key="4">
    <source>
        <dbReference type="ARBA" id="ARBA00022833"/>
    </source>
</evidence>
<accession>A0A2P6P457</accession>
<dbReference type="InterPro" id="IPR006564">
    <property type="entry name" value="Znf_PMZ"/>
</dbReference>
<evidence type="ECO:0000256" key="1">
    <source>
        <dbReference type="ARBA" id="ARBA00005889"/>
    </source>
</evidence>
<dbReference type="PROSITE" id="PS50966">
    <property type="entry name" value="ZF_SWIM"/>
    <property type="match status" value="1"/>
</dbReference>
<dbReference type="AlphaFoldDB" id="A0A2P6P457"/>
<evidence type="ECO:0000256" key="3">
    <source>
        <dbReference type="ARBA" id="ARBA00022771"/>
    </source>
</evidence>
<dbReference type="EMBL" id="PDCK01000045">
    <property type="protein sequence ID" value="PRQ16698.1"/>
    <property type="molecule type" value="Genomic_DNA"/>
</dbReference>
<comment type="function">
    <text evidence="6">Putative transcription activator involved in regulating light control of development.</text>
</comment>
<evidence type="ECO:0000256" key="6">
    <source>
        <dbReference type="RuleBase" id="RU367018"/>
    </source>
</evidence>
<dbReference type="OMA" id="NIMAGDF"/>
<evidence type="ECO:0000313" key="8">
    <source>
        <dbReference type="EMBL" id="PRQ16698.1"/>
    </source>
</evidence>
<reference evidence="8 9" key="1">
    <citation type="journal article" date="2018" name="Nat. Genet.">
        <title>The Rosa genome provides new insights in the design of modern roses.</title>
        <authorList>
            <person name="Bendahmane M."/>
        </authorList>
    </citation>
    <scope>NUCLEOTIDE SEQUENCE [LARGE SCALE GENOMIC DNA]</scope>
    <source>
        <strain evidence="9">cv. Old Blush</strain>
    </source>
</reference>
<organism evidence="8 9">
    <name type="scientific">Rosa chinensis</name>
    <name type="common">China rose</name>
    <dbReference type="NCBI Taxonomy" id="74649"/>
    <lineage>
        <taxon>Eukaryota</taxon>
        <taxon>Viridiplantae</taxon>
        <taxon>Streptophyta</taxon>
        <taxon>Embryophyta</taxon>
        <taxon>Tracheophyta</taxon>
        <taxon>Spermatophyta</taxon>
        <taxon>Magnoliopsida</taxon>
        <taxon>eudicotyledons</taxon>
        <taxon>Gunneridae</taxon>
        <taxon>Pentapetalae</taxon>
        <taxon>rosids</taxon>
        <taxon>fabids</taxon>
        <taxon>Rosales</taxon>
        <taxon>Rosaceae</taxon>
        <taxon>Rosoideae</taxon>
        <taxon>Rosoideae incertae sedis</taxon>
        <taxon>Rosa</taxon>
    </lineage>
</organism>
<evidence type="ECO:0000256" key="2">
    <source>
        <dbReference type="ARBA" id="ARBA00022723"/>
    </source>
</evidence>
<dbReference type="GO" id="GO:0008270">
    <property type="term" value="F:zinc ion binding"/>
    <property type="evidence" value="ECO:0007669"/>
    <property type="project" value="UniProtKB-UniRule"/>
</dbReference>
<dbReference type="OrthoDB" id="1194165at2759"/>
<evidence type="ECO:0000256" key="5">
    <source>
        <dbReference type="PROSITE-ProRule" id="PRU00325"/>
    </source>
</evidence>
<keyword evidence="4 6" id="KW-0862">Zinc</keyword>
<dbReference type="STRING" id="74649.A0A2P6P457"/>
<keyword evidence="2 6" id="KW-0479">Metal-binding</keyword>
<dbReference type="GO" id="GO:0005634">
    <property type="term" value="C:nucleus"/>
    <property type="evidence" value="ECO:0007669"/>
    <property type="project" value="UniProtKB-SubCell"/>
</dbReference>